<reference evidence="1" key="1">
    <citation type="journal article" date="2023" name="G3 (Bethesda)">
        <title>A reference genome for the long-term kleptoplast-retaining sea slug Elysia crispata morphotype clarki.</title>
        <authorList>
            <person name="Eastman K.E."/>
            <person name="Pendleton A.L."/>
            <person name="Shaikh M.A."/>
            <person name="Suttiyut T."/>
            <person name="Ogas R."/>
            <person name="Tomko P."/>
            <person name="Gavelis G."/>
            <person name="Widhalm J.R."/>
            <person name="Wisecaver J.H."/>
        </authorList>
    </citation>
    <scope>NUCLEOTIDE SEQUENCE</scope>
    <source>
        <strain evidence="1">ECLA1</strain>
    </source>
</reference>
<comment type="caution">
    <text evidence="1">The sequence shown here is derived from an EMBL/GenBank/DDBJ whole genome shotgun (WGS) entry which is preliminary data.</text>
</comment>
<proteinExistence type="predicted"/>
<sequence>MRFTDRLTDIGLLALCPVARGRLVDRCGGNGQRSPQCVTEFLTVSPTPDPALEISIASLVNRIQNKPRRQETVRVQSQDPAMTETITVIGINKVPYT</sequence>
<organism evidence="1 2">
    <name type="scientific">Elysia crispata</name>
    <name type="common">lettuce slug</name>
    <dbReference type="NCBI Taxonomy" id="231223"/>
    <lineage>
        <taxon>Eukaryota</taxon>
        <taxon>Metazoa</taxon>
        <taxon>Spiralia</taxon>
        <taxon>Lophotrochozoa</taxon>
        <taxon>Mollusca</taxon>
        <taxon>Gastropoda</taxon>
        <taxon>Heterobranchia</taxon>
        <taxon>Euthyneura</taxon>
        <taxon>Panpulmonata</taxon>
        <taxon>Sacoglossa</taxon>
        <taxon>Placobranchoidea</taxon>
        <taxon>Plakobranchidae</taxon>
        <taxon>Elysia</taxon>
    </lineage>
</organism>
<protein>
    <submittedName>
        <fullName evidence="1">Uncharacterized protein</fullName>
    </submittedName>
</protein>
<accession>A0AAE1DSJ2</accession>
<evidence type="ECO:0000313" key="1">
    <source>
        <dbReference type="EMBL" id="KAK3781157.1"/>
    </source>
</evidence>
<evidence type="ECO:0000313" key="2">
    <source>
        <dbReference type="Proteomes" id="UP001283361"/>
    </source>
</evidence>
<dbReference type="AlphaFoldDB" id="A0AAE1DSJ2"/>
<dbReference type="Proteomes" id="UP001283361">
    <property type="component" value="Unassembled WGS sequence"/>
</dbReference>
<name>A0AAE1DSJ2_9GAST</name>
<keyword evidence="2" id="KW-1185">Reference proteome</keyword>
<dbReference type="EMBL" id="JAWDGP010002657">
    <property type="protein sequence ID" value="KAK3781157.1"/>
    <property type="molecule type" value="Genomic_DNA"/>
</dbReference>
<gene>
    <name evidence="1" type="ORF">RRG08_020098</name>
</gene>